<name>A0A444MMM0_9SPHI</name>
<evidence type="ECO:0000313" key="2">
    <source>
        <dbReference type="EMBL" id="RWY50936.1"/>
    </source>
</evidence>
<feature type="chain" id="PRO_5019525959" description="Lipoprotein" evidence="1">
    <location>
        <begin position="21"/>
        <end position="62"/>
    </location>
</feature>
<proteinExistence type="predicted"/>
<reference evidence="2 3" key="1">
    <citation type="submission" date="2019-01" db="EMBL/GenBank/DDBJ databases">
        <title>Mucilaginibacter antarcticum sp. nov., isolated from antarctic soil.</title>
        <authorList>
            <person name="Yan Y.-Q."/>
            <person name="Du Z.-J."/>
        </authorList>
    </citation>
    <scope>NUCLEOTIDE SEQUENCE [LARGE SCALE GENOMIC DNA]</scope>
    <source>
        <strain evidence="2 3">F01003</strain>
    </source>
</reference>
<accession>A0A444MMM0</accession>
<dbReference type="EMBL" id="SBIW01000006">
    <property type="protein sequence ID" value="RWY50936.1"/>
    <property type="molecule type" value="Genomic_DNA"/>
</dbReference>
<evidence type="ECO:0000256" key="1">
    <source>
        <dbReference type="SAM" id="SignalP"/>
    </source>
</evidence>
<feature type="signal peptide" evidence="1">
    <location>
        <begin position="1"/>
        <end position="20"/>
    </location>
</feature>
<keyword evidence="3" id="KW-1185">Reference proteome</keyword>
<dbReference type="PROSITE" id="PS51257">
    <property type="entry name" value="PROKAR_LIPOPROTEIN"/>
    <property type="match status" value="1"/>
</dbReference>
<organism evidence="2 3">
    <name type="scientific">Mucilaginibacter gilvus</name>
    <dbReference type="NCBI Taxonomy" id="2305909"/>
    <lineage>
        <taxon>Bacteria</taxon>
        <taxon>Pseudomonadati</taxon>
        <taxon>Bacteroidota</taxon>
        <taxon>Sphingobacteriia</taxon>
        <taxon>Sphingobacteriales</taxon>
        <taxon>Sphingobacteriaceae</taxon>
        <taxon>Mucilaginibacter</taxon>
    </lineage>
</organism>
<dbReference type="RefSeq" id="WP_128534355.1">
    <property type="nucleotide sequence ID" value="NZ_SBIW01000006.1"/>
</dbReference>
<dbReference type="Proteomes" id="UP000286701">
    <property type="component" value="Unassembled WGS sequence"/>
</dbReference>
<evidence type="ECO:0008006" key="4">
    <source>
        <dbReference type="Google" id="ProtNLM"/>
    </source>
</evidence>
<dbReference type="AlphaFoldDB" id="A0A444MMM0"/>
<evidence type="ECO:0000313" key="3">
    <source>
        <dbReference type="Proteomes" id="UP000286701"/>
    </source>
</evidence>
<keyword evidence="1" id="KW-0732">Signal</keyword>
<comment type="caution">
    <text evidence="2">The sequence shown here is derived from an EMBL/GenBank/DDBJ whole genome shotgun (WGS) entry which is preliminary data.</text>
</comment>
<sequence length="62" mass="6810">MKNLFKIAMVALVASATIIACDPPKQKTDETEKFDSLKVIDTLKKDSVTLKADSLKVDSVKK</sequence>
<protein>
    <recommendedName>
        <fullName evidence="4">Lipoprotein</fullName>
    </recommendedName>
</protein>
<dbReference type="OrthoDB" id="681107at2"/>
<gene>
    <name evidence="2" type="ORF">EPL05_12750</name>
</gene>